<dbReference type="AlphaFoldDB" id="A0A9P3GAK7"/>
<organism evidence="3 4">
    <name type="scientific">Phanerochaete sordida</name>
    <dbReference type="NCBI Taxonomy" id="48140"/>
    <lineage>
        <taxon>Eukaryota</taxon>
        <taxon>Fungi</taxon>
        <taxon>Dikarya</taxon>
        <taxon>Basidiomycota</taxon>
        <taxon>Agaricomycotina</taxon>
        <taxon>Agaricomycetes</taxon>
        <taxon>Polyporales</taxon>
        <taxon>Phanerochaetaceae</taxon>
        <taxon>Phanerochaete</taxon>
    </lineage>
</organism>
<name>A0A9P3GAK7_9APHY</name>
<accession>A0A9P3GAK7</accession>
<evidence type="ECO:0000256" key="1">
    <source>
        <dbReference type="SAM" id="Coils"/>
    </source>
</evidence>
<gene>
    <name evidence="3" type="ORF">PsYK624_086470</name>
</gene>
<dbReference type="Pfam" id="PF01728">
    <property type="entry name" value="FtsJ"/>
    <property type="match status" value="1"/>
</dbReference>
<reference evidence="3 4" key="1">
    <citation type="submission" date="2021-08" db="EMBL/GenBank/DDBJ databases">
        <title>Draft Genome Sequence of Phanerochaete sordida strain YK-624.</title>
        <authorList>
            <person name="Mori T."/>
            <person name="Dohra H."/>
            <person name="Suzuki T."/>
            <person name="Kawagishi H."/>
            <person name="Hirai H."/>
        </authorList>
    </citation>
    <scope>NUCLEOTIDE SEQUENCE [LARGE SCALE GENOMIC DNA]</scope>
    <source>
        <strain evidence="3 4">YK-624</strain>
    </source>
</reference>
<feature type="coiled-coil region" evidence="1">
    <location>
        <begin position="290"/>
        <end position="317"/>
    </location>
</feature>
<dbReference type="Gene3D" id="3.40.50.150">
    <property type="entry name" value="Vaccinia Virus protein VP39"/>
    <property type="match status" value="1"/>
</dbReference>
<sequence>MQLDTAYEPGPPSRIVVESVQQLDALLADDPRKHVVPPRGLEERFFDTSRQLSRLRVITHFYGAHPASQQKYVPQRKGRNPTRGLGHLKTFEQVFADISRTHSGGKLFGFGKVKRFLDLGCSPGGFSNWILGNNPRADGVGITLPDERAQWSMVVAGTHLEKSRYETRFADIVSLAMDAAESDERPVIPIKQDSSSTEPAYDLVIAGAFPSMNENIHLTTRIQLAYGQLLILINNLKPGGNAVVVVTTRAHRWVIEEMALLRQCFAKVSTGKGRYVHQERSSCYLVCTDFRATQEQIAELNQKIRETLRHVSKTQAELDAGEDGRGWDKLLTLVDISGKTEDELFEDERQFVLDFFEPMWQKQFETKYNNFVKLLNNAGE</sequence>
<evidence type="ECO:0000313" key="3">
    <source>
        <dbReference type="EMBL" id="GJE92493.1"/>
    </source>
</evidence>
<keyword evidence="3" id="KW-0808">Transferase</keyword>
<evidence type="ECO:0000259" key="2">
    <source>
        <dbReference type="Pfam" id="PF01728"/>
    </source>
</evidence>
<dbReference type="SUPFAM" id="SSF53335">
    <property type="entry name" value="S-adenosyl-L-methionine-dependent methyltransferases"/>
    <property type="match status" value="1"/>
</dbReference>
<dbReference type="InterPro" id="IPR029063">
    <property type="entry name" value="SAM-dependent_MTases_sf"/>
</dbReference>
<keyword evidence="4" id="KW-1185">Reference proteome</keyword>
<dbReference type="GO" id="GO:0032259">
    <property type="term" value="P:methylation"/>
    <property type="evidence" value="ECO:0007669"/>
    <property type="project" value="UniProtKB-KW"/>
</dbReference>
<proteinExistence type="predicted"/>
<feature type="domain" description="Ribosomal RNA methyltransferase FtsJ" evidence="2">
    <location>
        <begin position="108"/>
        <end position="290"/>
    </location>
</feature>
<dbReference type="Proteomes" id="UP000703269">
    <property type="component" value="Unassembled WGS sequence"/>
</dbReference>
<evidence type="ECO:0000313" key="4">
    <source>
        <dbReference type="Proteomes" id="UP000703269"/>
    </source>
</evidence>
<dbReference type="GO" id="GO:0008168">
    <property type="term" value="F:methyltransferase activity"/>
    <property type="evidence" value="ECO:0007669"/>
    <property type="project" value="UniProtKB-KW"/>
</dbReference>
<keyword evidence="3" id="KW-0489">Methyltransferase</keyword>
<keyword evidence="1" id="KW-0175">Coiled coil</keyword>
<protein>
    <submittedName>
        <fullName evidence="3">FtsJ-like methyltransferase</fullName>
    </submittedName>
</protein>
<comment type="caution">
    <text evidence="3">The sequence shown here is derived from an EMBL/GenBank/DDBJ whole genome shotgun (WGS) entry which is preliminary data.</text>
</comment>
<dbReference type="InterPro" id="IPR002877">
    <property type="entry name" value="RNA_MeTrfase_FtsJ_dom"/>
</dbReference>
<dbReference type="OrthoDB" id="417125at2759"/>
<dbReference type="EMBL" id="BPQB01000026">
    <property type="protein sequence ID" value="GJE92493.1"/>
    <property type="molecule type" value="Genomic_DNA"/>
</dbReference>